<keyword evidence="2" id="KW-0812">Transmembrane</keyword>
<dbReference type="EMBL" id="CP036433">
    <property type="protein sequence ID" value="QDU96837.1"/>
    <property type="molecule type" value="Genomic_DNA"/>
</dbReference>
<feature type="transmembrane region" description="Helical" evidence="2">
    <location>
        <begin position="12"/>
        <end position="29"/>
    </location>
</feature>
<keyword evidence="2" id="KW-0472">Membrane</keyword>
<name>A0A518DYB7_9BACT</name>
<dbReference type="InterPro" id="IPR050882">
    <property type="entry name" value="Prepilin_peptidase/N-MTase"/>
</dbReference>
<evidence type="ECO:0000256" key="1">
    <source>
        <dbReference type="ARBA" id="ARBA00005801"/>
    </source>
</evidence>
<keyword evidence="2" id="KW-1133">Transmembrane helix</keyword>
<dbReference type="AlphaFoldDB" id="A0A518DYB7"/>
<dbReference type="PANTHER" id="PTHR30487">
    <property type="entry name" value="TYPE 4 PREPILIN-LIKE PROTEINS LEADER PEPTIDE-PROCESSING ENZYME"/>
    <property type="match status" value="1"/>
</dbReference>
<feature type="transmembrane region" description="Helical" evidence="2">
    <location>
        <begin position="273"/>
        <end position="293"/>
    </location>
</feature>
<feature type="transmembrane region" description="Helical" evidence="2">
    <location>
        <begin position="80"/>
        <end position="101"/>
    </location>
</feature>
<dbReference type="OrthoDB" id="9789291at2"/>
<feature type="domain" description="Prepilin type IV endopeptidase peptidase" evidence="3">
    <location>
        <begin position="275"/>
        <end position="368"/>
    </location>
</feature>
<feature type="transmembrane region" description="Helical" evidence="2">
    <location>
        <begin position="299"/>
        <end position="319"/>
    </location>
</feature>
<proteinExistence type="inferred from homology"/>
<feature type="transmembrane region" description="Helical" evidence="2">
    <location>
        <begin position="412"/>
        <end position="432"/>
    </location>
</feature>
<protein>
    <submittedName>
        <fullName evidence="4">Type IV leader peptidase family protein</fullName>
    </submittedName>
</protein>
<evidence type="ECO:0000313" key="4">
    <source>
        <dbReference type="EMBL" id="QDU96837.1"/>
    </source>
</evidence>
<dbReference type="Pfam" id="PF01478">
    <property type="entry name" value="Peptidase_A24"/>
    <property type="match status" value="1"/>
</dbReference>
<dbReference type="KEGG" id="lcre:Pla8534_46590"/>
<dbReference type="Proteomes" id="UP000317648">
    <property type="component" value="Chromosome"/>
</dbReference>
<dbReference type="Gene3D" id="1.20.120.1220">
    <property type="match status" value="1"/>
</dbReference>
<dbReference type="PANTHER" id="PTHR30487:SF0">
    <property type="entry name" value="PREPILIN LEADER PEPTIDASE_N-METHYLTRANSFERASE-RELATED"/>
    <property type="match status" value="1"/>
</dbReference>
<feature type="transmembrane region" description="Helical" evidence="2">
    <location>
        <begin position="132"/>
        <end position="150"/>
    </location>
</feature>
<dbReference type="GO" id="GO:0006465">
    <property type="term" value="P:signal peptide processing"/>
    <property type="evidence" value="ECO:0007669"/>
    <property type="project" value="TreeGrafter"/>
</dbReference>
<dbReference type="GO" id="GO:0004190">
    <property type="term" value="F:aspartic-type endopeptidase activity"/>
    <property type="evidence" value="ECO:0007669"/>
    <property type="project" value="InterPro"/>
</dbReference>
<gene>
    <name evidence="4" type="ORF">Pla8534_46590</name>
</gene>
<dbReference type="GO" id="GO:0005886">
    <property type="term" value="C:plasma membrane"/>
    <property type="evidence" value="ECO:0007669"/>
    <property type="project" value="TreeGrafter"/>
</dbReference>
<accession>A0A518DYB7</accession>
<evidence type="ECO:0000313" key="5">
    <source>
        <dbReference type="Proteomes" id="UP000317648"/>
    </source>
</evidence>
<comment type="similarity">
    <text evidence="1">Belongs to the peptidase A24 family.</text>
</comment>
<evidence type="ECO:0000259" key="3">
    <source>
        <dbReference type="Pfam" id="PF01478"/>
    </source>
</evidence>
<organism evidence="4 5">
    <name type="scientific">Lignipirellula cremea</name>
    <dbReference type="NCBI Taxonomy" id="2528010"/>
    <lineage>
        <taxon>Bacteria</taxon>
        <taxon>Pseudomonadati</taxon>
        <taxon>Planctomycetota</taxon>
        <taxon>Planctomycetia</taxon>
        <taxon>Pirellulales</taxon>
        <taxon>Pirellulaceae</taxon>
        <taxon>Lignipirellula</taxon>
    </lineage>
</organism>
<evidence type="ECO:0000256" key="2">
    <source>
        <dbReference type="SAM" id="Phobius"/>
    </source>
</evidence>
<keyword evidence="5" id="KW-1185">Reference proteome</keyword>
<reference evidence="4 5" key="1">
    <citation type="submission" date="2019-02" db="EMBL/GenBank/DDBJ databases">
        <title>Deep-cultivation of Planctomycetes and their phenomic and genomic characterization uncovers novel biology.</title>
        <authorList>
            <person name="Wiegand S."/>
            <person name="Jogler M."/>
            <person name="Boedeker C."/>
            <person name="Pinto D."/>
            <person name="Vollmers J."/>
            <person name="Rivas-Marin E."/>
            <person name="Kohn T."/>
            <person name="Peeters S.H."/>
            <person name="Heuer A."/>
            <person name="Rast P."/>
            <person name="Oberbeckmann S."/>
            <person name="Bunk B."/>
            <person name="Jeske O."/>
            <person name="Meyerdierks A."/>
            <person name="Storesund J.E."/>
            <person name="Kallscheuer N."/>
            <person name="Luecker S."/>
            <person name="Lage O.M."/>
            <person name="Pohl T."/>
            <person name="Merkel B.J."/>
            <person name="Hornburger P."/>
            <person name="Mueller R.-W."/>
            <person name="Bruemmer F."/>
            <person name="Labrenz M."/>
            <person name="Spormann A.M."/>
            <person name="Op den Camp H."/>
            <person name="Overmann J."/>
            <person name="Amann R."/>
            <person name="Jetten M.S.M."/>
            <person name="Mascher T."/>
            <person name="Medema M.H."/>
            <person name="Devos D.P."/>
            <person name="Kaster A.-K."/>
            <person name="Ovreas L."/>
            <person name="Rohde M."/>
            <person name="Galperin M.Y."/>
            <person name="Jogler C."/>
        </authorList>
    </citation>
    <scope>NUCLEOTIDE SEQUENCE [LARGE SCALE GENOMIC DNA]</scope>
    <source>
        <strain evidence="4 5">Pla85_3_4</strain>
    </source>
</reference>
<dbReference type="InterPro" id="IPR000045">
    <property type="entry name" value="Prepilin_IV_endopep_pep"/>
</dbReference>
<sequence length="442" mass="49398">MIEWISTVPLPVRMVALFAVGACVGSWVNRSIYQWSITQPPMSPWMRRHPKAPPRQWFDYLPILGWWGLQREEPIYGRFYWLRPMAIEIGLGFSFAALYQWEILGGQYPSFLGEQERLTLANSQLFALHVRYLAHLILITLMAIATFIDFDERIIPDQVTVTGALLALLLATVAPDVRLPIFPTVYNGVESSSPQVTYALLHAASPQTWPAWLQTRSGLGCGLACFWGWCFAIWPKIWDTRFGYLKALQFMWASMIGAPRKHQRADLPPRRHALWLMLAIGIVGGAGVAAGWAWGGEHWLSLMSALVGLAFGGGMIWAVRIVGKAALRQEAMGFGDVTLMAMIGAFLGWQTALLVFFCAPFTSLVIAVAQKIFSGESHIAFGPYLCAAALILLLWWGDLWNGWADDIFGLGWYIPQLLLVLLVLMGGMLMGLRLMRERGEPA</sequence>
<feature type="transmembrane region" description="Helical" evidence="2">
    <location>
        <begin position="381"/>
        <end position="400"/>
    </location>
</feature>